<dbReference type="InterPro" id="IPR015797">
    <property type="entry name" value="NUDIX_hydrolase-like_dom_sf"/>
</dbReference>
<keyword evidence="2" id="KW-0378">Hydrolase</keyword>
<dbReference type="GO" id="GO:0016787">
    <property type="term" value="F:hydrolase activity"/>
    <property type="evidence" value="ECO:0007669"/>
    <property type="project" value="UniProtKB-KW"/>
</dbReference>
<dbReference type="PROSITE" id="PS00893">
    <property type="entry name" value="NUDIX_BOX"/>
    <property type="match status" value="1"/>
</dbReference>
<protein>
    <recommendedName>
        <fullName evidence="3">Nudix hydrolase domain-containing protein</fullName>
    </recommendedName>
</protein>
<evidence type="ECO:0000256" key="2">
    <source>
        <dbReference type="ARBA" id="ARBA00022801"/>
    </source>
</evidence>
<feature type="domain" description="Nudix hydrolase" evidence="3">
    <location>
        <begin position="4"/>
        <end position="148"/>
    </location>
</feature>
<dbReference type="AlphaFoldDB" id="A0A9W6PNT4"/>
<dbReference type="PANTHER" id="PTHR43046">
    <property type="entry name" value="GDP-MANNOSE MANNOSYL HYDROLASE"/>
    <property type="match status" value="1"/>
</dbReference>
<dbReference type="SUPFAM" id="SSF55811">
    <property type="entry name" value="Nudix"/>
    <property type="match status" value="1"/>
</dbReference>
<gene>
    <name evidence="4" type="ORF">Kpho01_61280</name>
</gene>
<evidence type="ECO:0000313" key="4">
    <source>
        <dbReference type="EMBL" id="GLW58117.1"/>
    </source>
</evidence>
<dbReference type="EMBL" id="BSRX01000047">
    <property type="protein sequence ID" value="GLW58117.1"/>
    <property type="molecule type" value="Genomic_DNA"/>
</dbReference>
<comment type="caution">
    <text evidence="4">The sequence shown here is derived from an EMBL/GenBank/DDBJ whole genome shotgun (WGS) entry which is preliminary data.</text>
</comment>
<dbReference type="Proteomes" id="UP001165143">
    <property type="component" value="Unassembled WGS sequence"/>
</dbReference>
<organism evidence="4 5">
    <name type="scientific">Kitasatospora phosalacinea</name>
    <dbReference type="NCBI Taxonomy" id="2065"/>
    <lineage>
        <taxon>Bacteria</taxon>
        <taxon>Bacillati</taxon>
        <taxon>Actinomycetota</taxon>
        <taxon>Actinomycetes</taxon>
        <taxon>Kitasatosporales</taxon>
        <taxon>Streptomycetaceae</taxon>
        <taxon>Kitasatospora</taxon>
    </lineage>
</organism>
<reference evidence="4" key="1">
    <citation type="submission" date="2023-02" db="EMBL/GenBank/DDBJ databases">
        <title>Kitasatospora phosalacinea NBRC 14362.</title>
        <authorList>
            <person name="Ichikawa N."/>
            <person name="Sato H."/>
            <person name="Tonouchi N."/>
        </authorList>
    </citation>
    <scope>NUCLEOTIDE SEQUENCE</scope>
    <source>
        <strain evidence="4">NBRC 14362</strain>
    </source>
</reference>
<proteinExistence type="predicted"/>
<dbReference type="InterPro" id="IPR000086">
    <property type="entry name" value="NUDIX_hydrolase_dom"/>
</dbReference>
<evidence type="ECO:0000259" key="3">
    <source>
        <dbReference type="PROSITE" id="PS51462"/>
    </source>
</evidence>
<dbReference type="CDD" id="cd02883">
    <property type="entry name" value="NUDIX_Hydrolase"/>
    <property type="match status" value="1"/>
</dbReference>
<dbReference type="InterPro" id="IPR020084">
    <property type="entry name" value="NUDIX_hydrolase_CS"/>
</dbReference>
<comment type="cofactor">
    <cofactor evidence="1">
        <name>Mg(2+)</name>
        <dbReference type="ChEBI" id="CHEBI:18420"/>
    </cofactor>
</comment>
<dbReference type="PROSITE" id="PS51462">
    <property type="entry name" value="NUDIX"/>
    <property type="match status" value="1"/>
</dbReference>
<dbReference type="RefSeq" id="WP_051777627.1">
    <property type="nucleotide sequence ID" value="NZ_BSRX01000047.1"/>
</dbReference>
<sequence length="171" mass="18594">MPESTVPVRVCALLVDPDGRVCVIRRHRPGGIQHSLPGGLLADGEQPADALRRELREELGLDLVAADVGLVPRFEQHQATTRPGDSRLFRRRHLVHVVHLPLPFAEDVALVELDAEDATEVLWLAPAELAGAHLYPDVGEHLVDAVTTQAVSAAAASVLLAPMTDATYFWR</sequence>
<dbReference type="Pfam" id="PF00293">
    <property type="entry name" value="NUDIX"/>
    <property type="match status" value="1"/>
</dbReference>
<dbReference type="PANTHER" id="PTHR43046:SF14">
    <property type="entry name" value="MUTT_NUDIX FAMILY PROTEIN"/>
    <property type="match status" value="1"/>
</dbReference>
<name>A0A9W6PNT4_9ACTN</name>
<evidence type="ECO:0000313" key="5">
    <source>
        <dbReference type="Proteomes" id="UP001165143"/>
    </source>
</evidence>
<dbReference type="OrthoDB" id="4217236at2"/>
<dbReference type="Gene3D" id="3.90.79.10">
    <property type="entry name" value="Nucleoside Triphosphate Pyrophosphohydrolase"/>
    <property type="match status" value="1"/>
</dbReference>
<accession>A0A9W6PNT4</accession>
<evidence type="ECO:0000256" key="1">
    <source>
        <dbReference type="ARBA" id="ARBA00001946"/>
    </source>
</evidence>